<dbReference type="Proteomes" id="UP001272242">
    <property type="component" value="Unassembled WGS sequence"/>
</dbReference>
<proteinExistence type="predicted"/>
<evidence type="ECO:0000256" key="1">
    <source>
        <dbReference type="SAM" id="MobiDB-lite"/>
    </source>
</evidence>
<reference evidence="3" key="1">
    <citation type="journal article" date="2023" name="Mar. Drugs">
        <title>Gemmata algarum, a Novel Planctomycete Isolated from an Algal Mat, Displays Antimicrobial Activity.</title>
        <authorList>
            <person name="Kumar G."/>
            <person name="Kallscheuer N."/>
            <person name="Kashif M."/>
            <person name="Ahamad S."/>
            <person name="Jagadeeshwari U."/>
            <person name="Pannikurungottu S."/>
            <person name="Haufschild T."/>
            <person name="Kabuu M."/>
            <person name="Sasikala C."/>
            <person name="Jogler C."/>
            <person name="Ramana C."/>
        </authorList>
    </citation>
    <scope>NUCLEOTIDE SEQUENCE [LARGE SCALE GENOMIC DNA]</scope>
    <source>
        <strain evidence="3">JC673</strain>
    </source>
</reference>
<protein>
    <submittedName>
        <fullName evidence="2">Uncharacterized protein</fullName>
    </submittedName>
</protein>
<name>A0ABU5ETL0_9BACT</name>
<evidence type="ECO:0000313" key="2">
    <source>
        <dbReference type="EMBL" id="MDY3558308.1"/>
    </source>
</evidence>
<sequence length="99" mass="9427">MNAVSKLAGGPSRRASLGAVLVLLVAPLGAAVALNPWTGASAAPAVAPADAFGLNVTEPADKANAPVAPVAMSKADAERAVSEWNPTGGGKGGGGSPKG</sequence>
<feature type="region of interest" description="Disordered" evidence="1">
    <location>
        <begin position="70"/>
        <end position="99"/>
    </location>
</feature>
<feature type="compositionally biased region" description="Gly residues" evidence="1">
    <location>
        <begin position="87"/>
        <end position="99"/>
    </location>
</feature>
<organism evidence="2 3">
    <name type="scientific">Gemmata algarum</name>
    <dbReference type="NCBI Taxonomy" id="2975278"/>
    <lineage>
        <taxon>Bacteria</taxon>
        <taxon>Pseudomonadati</taxon>
        <taxon>Planctomycetota</taxon>
        <taxon>Planctomycetia</taxon>
        <taxon>Gemmatales</taxon>
        <taxon>Gemmataceae</taxon>
        <taxon>Gemmata</taxon>
    </lineage>
</organism>
<comment type="caution">
    <text evidence="2">The sequence shown here is derived from an EMBL/GenBank/DDBJ whole genome shotgun (WGS) entry which is preliminary data.</text>
</comment>
<dbReference type="RefSeq" id="WP_261185449.1">
    <property type="nucleotide sequence ID" value="NZ_JAXBLV010000024.1"/>
</dbReference>
<keyword evidence="3" id="KW-1185">Reference proteome</keyword>
<accession>A0ABU5ETL0</accession>
<dbReference type="EMBL" id="JAXBLV010000024">
    <property type="protein sequence ID" value="MDY3558308.1"/>
    <property type="molecule type" value="Genomic_DNA"/>
</dbReference>
<gene>
    <name evidence="2" type="ORF">R5W23_005003</name>
</gene>
<evidence type="ECO:0000313" key="3">
    <source>
        <dbReference type="Proteomes" id="UP001272242"/>
    </source>
</evidence>